<dbReference type="EMBL" id="PDCK01000040">
    <property type="protein sequence ID" value="PRQ49617.1"/>
    <property type="molecule type" value="Genomic_DNA"/>
</dbReference>
<keyword evidence="2" id="KW-1185">Reference proteome</keyword>
<dbReference type="Gramene" id="PRQ49617">
    <property type="protein sequence ID" value="PRQ49617"/>
    <property type="gene ID" value="RchiOBHm_Chr2g0123911"/>
</dbReference>
<evidence type="ECO:0000313" key="2">
    <source>
        <dbReference type="Proteomes" id="UP000238479"/>
    </source>
</evidence>
<name>A0A2P6RT63_ROSCH</name>
<gene>
    <name evidence="1" type="ORF">RchiOBHm_Chr2g0123911</name>
</gene>
<dbReference type="AlphaFoldDB" id="A0A2P6RT63"/>
<reference evidence="1 2" key="1">
    <citation type="journal article" date="2018" name="Nat. Genet.">
        <title>The Rosa genome provides new insights in the design of modern roses.</title>
        <authorList>
            <person name="Bendahmane M."/>
        </authorList>
    </citation>
    <scope>NUCLEOTIDE SEQUENCE [LARGE SCALE GENOMIC DNA]</scope>
    <source>
        <strain evidence="2">cv. Old Blush</strain>
    </source>
</reference>
<protein>
    <submittedName>
        <fullName evidence="1">Uncharacterized protein</fullName>
    </submittedName>
</protein>
<comment type="caution">
    <text evidence="1">The sequence shown here is derived from an EMBL/GenBank/DDBJ whole genome shotgun (WGS) entry which is preliminary data.</text>
</comment>
<organism evidence="1 2">
    <name type="scientific">Rosa chinensis</name>
    <name type="common">China rose</name>
    <dbReference type="NCBI Taxonomy" id="74649"/>
    <lineage>
        <taxon>Eukaryota</taxon>
        <taxon>Viridiplantae</taxon>
        <taxon>Streptophyta</taxon>
        <taxon>Embryophyta</taxon>
        <taxon>Tracheophyta</taxon>
        <taxon>Spermatophyta</taxon>
        <taxon>Magnoliopsida</taxon>
        <taxon>eudicotyledons</taxon>
        <taxon>Gunneridae</taxon>
        <taxon>Pentapetalae</taxon>
        <taxon>rosids</taxon>
        <taxon>fabids</taxon>
        <taxon>Rosales</taxon>
        <taxon>Rosaceae</taxon>
        <taxon>Rosoideae</taxon>
        <taxon>Rosoideae incertae sedis</taxon>
        <taxon>Rosa</taxon>
    </lineage>
</organism>
<accession>A0A2P6RT63</accession>
<sequence>MILSLLHSFSVSSSSVFLFLHSLSLSLSLISDFCSSHILVLLPPFSHHFSSFLYSSTFVLFLLSVSSSSSYCNPHLLRRILSQQFSKFRRSKFSNTGQNQPLKAITQSSGTATATHLAKPKSFGRYSADVKNAGNRTTASPKKNAFLT</sequence>
<evidence type="ECO:0000313" key="1">
    <source>
        <dbReference type="EMBL" id="PRQ49617.1"/>
    </source>
</evidence>
<proteinExistence type="predicted"/>
<dbReference type="Proteomes" id="UP000238479">
    <property type="component" value="Chromosome 2"/>
</dbReference>